<organism evidence="3 4">
    <name type="scientific">Flavobacterium okayamense</name>
    <dbReference type="NCBI Taxonomy" id="2830782"/>
    <lineage>
        <taxon>Bacteria</taxon>
        <taxon>Pseudomonadati</taxon>
        <taxon>Bacteroidota</taxon>
        <taxon>Flavobacteriia</taxon>
        <taxon>Flavobacteriales</taxon>
        <taxon>Flavobacteriaceae</taxon>
        <taxon>Flavobacterium</taxon>
    </lineage>
</organism>
<sequence>MSENQNVWKPTEEAKSQAGQFRLFAGLLWLGAIVAQVFAIRMFLSAVNSGESPVNVWVIGLIVLDLILVFAGSVLWKKSNRLDPPSEKNKFLFYMQNQLGVVMAFVAFLPLIIFILTNKKVDGKSKAILGSIAGIALVIAGIGGFESNMASVEKYTEETNMVEALTGTNNVFWTKSGGRYHLYEDCGYIKNSAEKMNGTVAESYETKGIDQLCSRCKDRKMKEDGMSEETLNDKLEKVKAGLNPDNTTAPEADTESIEEEQKDAA</sequence>
<evidence type="ECO:0000256" key="2">
    <source>
        <dbReference type="SAM" id="Phobius"/>
    </source>
</evidence>
<feature type="transmembrane region" description="Helical" evidence="2">
    <location>
        <begin position="56"/>
        <end position="76"/>
    </location>
</feature>
<accession>A0ABM7S8C7</accession>
<evidence type="ECO:0000313" key="3">
    <source>
        <dbReference type="EMBL" id="BCY27213.1"/>
    </source>
</evidence>
<feature type="transmembrane region" description="Helical" evidence="2">
    <location>
        <begin position="97"/>
        <end position="116"/>
    </location>
</feature>
<evidence type="ECO:0000256" key="1">
    <source>
        <dbReference type="SAM" id="MobiDB-lite"/>
    </source>
</evidence>
<feature type="transmembrane region" description="Helical" evidence="2">
    <location>
        <begin position="21"/>
        <end position="44"/>
    </location>
</feature>
<keyword evidence="2" id="KW-0812">Transmembrane</keyword>
<evidence type="ECO:0000313" key="4">
    <source>
        <dbReference type="Proteomes" id="UP000825258"/>
    </source>
</evidence>
<keyword evidence="4" id="KW-1185">Reference proteome</keyword>
<evidence type="ECO:0008006" key="5">
    <source>
        <dbReference type="Google" id="ProtNLM"/>
    </source>
</evidence>
<protein>
    <recommendedName>
        <fullName evidence="5">MFS transporter</fullName>
    </recommendedName>
</protein>
<gene>
    <name evidence="3" type="ORF">KK2020170_00810</name>
</gene>
<feature type="region of interest" description="Disordered" evidence="1">
    <location>
        <begin position="221"/>
        <end position="265"/>
    </location>
</feature>
<proteinExistence type="predicted"/>
<feature type="transmembrane region" description="Helical" evidence="2">
    <location>
        <begin position="128"/>
        <end position="145"/>
    </location>
</feature>
<feature type="compositionally biased region" description="Basic and acidic residues" evidence="1">
    <location>
        <begin position="221"/>
        <end position="239"/>
    </location>
</feature>
<keyword evidence="2" id="KW-1133">Transmembrane helix</keyword>
<dbReference type="Proteomes" id="UP000825258">
    <property type="component" value="Chromosome"/>
</dbReference>
<feature type="compositionally biased region" description="Acidic residues" evidence="1">
    <location>
        <begin position="252"/>
        <end position="265"/>
    </location>
</feature>
<name>A0ABM7S8C7_9FLAO</name>
<reference evidence="3 4" key="1">
    <citation type="submission" date="2021-06" db="EMBL/GenBank/DDBJ databases">
        <title>Whole genome sequences of Flavobacterium sp. KK2020170 and assembly.</title>
        <authorList>
            <person name="Kitahara K."/>
            <person name="Miyoshi S."/>
            <person name="Uesaka K."/>
        </authorList>
    </citation>
    <scope>NUCLEOTIDE SEQUENCE [LARGE SCALE GENOMIC DNA]</scope>
    <source>
        <strain evidence="3 4">KK2020170</strain>
    </source>
</reference>
<keyword evidence="2" id="KW-0472">Membrane</keyword>
<dbReference type="EMBL" id="AP024749">
    <property type="protein sequence ID" value="BCY27213.1"/>
    <property type="molecule type" value="Genomic_DNA"/>
</dbReference>
<dbReference type="RefSeq" id="WP_221258851.1">
    <property type="nucleotide sequence ID" value="NZ_AP024749.1"/>
</dbReference>